<dbReference type="RefSeq" id="WP_260998561.1">
    <property type="nucleotide sequence ID" value="NZ_CP054475.1"/>
</dbReference>
<dbReference type="SMART" id="SM00044">
    <property type="entry name" value="CYCc"/>
    <property type="match status" value="1"/>
</dbReference>
<gene>
    <name evidence="3" type="ORF">HUF19_03735</name>
</gene>
<keyword evidence="1" id="KW-0812">Transmembrane</keyword>
<protein>
    <submittedName>
        <fullName evidence="3">Adenylate/guanylate cyclase domain-containing protein</fullName>
    </submittedName>
</protein>
<dbReference type="Proteomes" id="UP001065322">
    <property type="component" value="Chromosome"/>
</dbReference>
<keyword evidence="1" id="KW-0472">Membrane</keyword>
<dbReference type="Gene3D" id="3.30.70.1230">
    <property type="entry name" value="Nucleotide cyclase"/>
    <property type="match status" value="1"/>
</dbReference>
<dbReference type="EMBL" id="CP054475">
    <property type="protein sequence ID" value="UXD86609.1"/>
    <property type="molecule type" value="Genomic_DNA"/>
</dbReference>
<evidence type="ECO:0000259" key="2">
    <source>
        <dbReference type="PROSITE" id="PS50125"/>
    </source>
</evidence>
<accession>A0ABY6A8E2</accession>
<dbReference type="PROSITE" id="PS50125">
    <property type="entry name" value="GUANYLATE_CYCLASE_2"/>
    <property type="match status" value="1"/>
</dbReference>
<dbReference type="SMART" id="SM01080">
    <property type="entry name" value="CHASE2"/>
    <property type="match status" value="1"/>
</dbReference>
<dbReference type="InterPro" id="IPR050697">
    <property type="entry name" value="Adenylyl/Guanylyl_Cyclase_3/4"/>
</dbReference>
<evidence type="ECO:0000256" key="1">
    <source>
        <dbReference type="SAM" id="Phobius"/>
    </source>
</evidence>
<dbReference type="Pfam" id="PF05226">
    <property type="entry name" value="CHASE2"/>
    <property type="match status" value="1"/>
</dbReference>
<evidence type="ECO:0000313" key="3">
    <source>
        <dbReference type="EMBL" id="UXD86609.1"/>
    </source>
</evidence>
<dbReference type="CDD" id="cd07302">
    <property type="entry name" value="CHD"/>
    <property type="match status" value="1"/>
</dbReference>
<organism evidence="3 4">
    <name type="scientific">Thalassolituus hydrocarboniclasticus</name>
    <dbReference type="NCBI Taxonomy" id="2742796"/>
    <lineage>
        <taxon>Bacteria</taxon>
        <taxon>Pseudomonadati</taxon>
        <taxon>Pseudomonadota</taxon>
        <taxon>Gammaproteobacteria</taxon>
        <taxon>Oceanospirillales</taxon>
        <taxon>Oceanospirillaceae</taxon>
        <taxon>Thalassolituus</taxon>
    </lineage>
</organism>
<feature type="transmembrane region" description="Helical" evidence="1">
    <location>
        <begin position="419"/>
        <end position="441"/>
    </location>
</feature>
<feature type="domain" description="Guanylate cyclase" evidence="2">
    <location>
        <begin position="483"/>
        <end position="615"/>
    </location>
</feature>
<dbReference type="InterPro" id="IPR001054">
    <property type="entry name" value="A/G_cyclase"/>
</dbReference>
<dbReference type="SUPFAM" id="SSF55073">
    <property type="entry name" value="Nucleotide cyclase"/>
    <property type="match status" value="1"/>
</dbReference>
<sequence length="737" mass="82078">MRWRSLSRKRLPILLGIVLTAYFILLSLQPGQSSGHWLNRLDFLLYDLRFNAALDWQPPGRGEQPVIIVDIDEKSLAEEGRWPWSRHKLADLVAALAQSGAVVVAFDVVFSEPERNPVDDIREHMTQSGADWQPPREWRARVDADSHFARELPATDTVLGFFFLDEASVSVGRLPAPVYRLPAEAAKRSVIIAKPGYAANLPQLQEAAAGAGFVTTFADADGAIRRAPLIIRYGNDLYPSLALATVMAYLFDRQLQLETVALGEVDVLRYAGVGAQLARTDAAGRVIVPYKGPKRTFPYLSATDVLNGHTGTGVLEGAIVLIGTSALGLSDLRATPVGTQYPGVEVHANVIEALLNDDFPYRPEWEAGALLAQLLLFGMLLSFWLPRLGPLGSMLLSGLTLLLVISGNFYLWTYQHLDLPLAAVLLLVSSLTLLNLGYGFVSENVSRRQLKGMFDQYVPPAHIERMMNDPSAYQFAGESKELTVLFSDIRSFTNISEKLSAADLKALLNSYFTPITKVIFDNEGTIDKYVGDMVMAFWGAPLDDQQHASHAVQAALCMQRVTASLRDEFSARGWPAIEIGIGINTGPMNVGDMGSSYRRAYTVLGDAVNLGSRLESITKFYGVPILVGEQTQAQAPEFVYRYIDRIQVKGKNEPIRVYEPLGLANEIDDATQQELSLQQQATEHYFARRWDEAQQIFSELWQCQPRRLYQVYSERIEHLRQQELAEDWDGVFRHTEK</sequence>
<dbReference type="InterPro" id="IPR029787">
    <property type="entry name" value="Nucleotide_cyclase"/>
</dbReference>
<name>A0ABY6A8E2_9GAMM</name>
<feature type="transmembrane region" description="Helical" evidence="1">
    <location>
        <begin position="392"/>
        <end position="413"/>
    </location>
</feature>
<reference evidence="4" key="1">
    <citation type="submission" date="2020-06" db="EMBL/GenBank/DDBJ databases">
        <title>Thalassolituus marinus alknpb1M-1, a hydrocarbon-degrading bacterium isolated from the deep-sea overlying water using an in-situ strategy from the South China Sea basin.</title>
        <authorList>
            <person name="Dong C."/>
            <person name="Chen Y."/>
            <person name="Shao Z."/>
        </authorList>
    </citation>
    <scope>NUCLEOTIDE SEQUENCE [LARGE SCALE GENOMIC DNA]</scope>
    <source>
        <strain evidence="4">alknpb1M-1</strain>
    </source>
</reference>
<dbReference type="PANTHER" id="PTHR43081">
    <property type="entry name" value="ADENYLATE CYCLASE, TERMINAL-DIFFERENTIATION SPECIFIC-RELATED"/>
    <property type="match status" value="1"/>
</dbReference>
<dbReference type="PANTHER" id="PTHR43081:SF1">
    <property type="entry name" value="ADENYLATE CYCLASE, TERMINAL-DIFFERENTIATION SPECIFIC"/>
    <property type="match status" value="1"/>
</dbReference>
<keyword evidence="4" id="KW-1185">Reference proteome</keyword>
<evidence type="ECO:0000313" key="4">
    <source>
        <dbReference type="Proteomes" id="UP001065322"/>
    </source>
</evidence>
<dbReference type="Pfam" id="PF00211">
    <property type="entry name" value="Guanylate_cyc"/>
    <property type="match status" value="1"/>
</dbReference>
<dbReference type="InterPro" id="IPR007890">
    <property type="entry name" value="CHASE2"/>
</dbReference>
<proteinExistence type="predicted"/>
<keyword evidence="1" id="KW-1133">Transmembrane helix</keyword>